<feature type="domain" description="Importin N-terminal" evidence="5">
    <location>
        <begin position="32"/>
        <end position="79"/>
    </location>
</feature>
<dbReference type="AlphaFoldDB" id="A0A2T9YNI9"/>
<evidence type="ECO:0000313" key="7">
    <source>
        <dbReference type="Proteomes" id="UP000245383"/>
    </source>
</evidence>
<evidence type="ECO:0000313" key="6">
    <source>
        <dbReference type="EMBL" id="PVU93896.1"/>
    </source>
</evidence>
<dbReference type="PANTHER" id="PTHR10997:SF7">
    <property type="entry name" value="IMPORTIN-11"/>
    <property type="match status" value="1"/>
</dbReference>
<dbReference type="GO" id="GO:0006606">
    <property type="term" value="P:protein import into nucleus"/>
    <property type="evidence" value="ECO:0007669"/>
    <property type="project" value="TreeGrafter"/>
</dbReference>
<sequence length="892" mass="102786">MLQPNELALLKENQISILQKLLTGTENLTKQAETETSFISMVQGYYYNLQEIYLDKSYPDDLRWIAAITFKNGIYRYWKRPINIQYNLAIATIVKTDFPKFWPTAFNDLVEAVESAKNSTDISTKVFRENNILNVLHLCIKNTCALALPMKRSAFREFSAQFVPKLSLWYQECCFYFFEQQKFSTDFLQKLLVFIKISRRVLCFGMTNPHLDESANKLFTLITETLQNIFTLYASMNITDCDVDFAKAALKVIFSIGKFFLDFIKYNPSSFIAMNNSEKTIQWYGSILVTQEFDNSHIGFKQNYDHNSELDFSRFYLQALLIYKSLTKNLSFQEDTYESKLDEGYSAFLSILKSNILTHDFVNQLTGSLINKYMVLTEADLAQWEESPQDWINTEESDHWEIDSRICAEKLFYDLFTEYKDFILPPLLSLLSSSDKCAIEQKDAIYTSIGLCANDFGKMVNFGEWLETHLIKDISLTSPRSEIIRRRVVWLIGKWVSLGQVSEKKHLLYEILSKTVSSSEPCLVVRLTSVISLKECLNDWDFSPETFIPYSGIIIEQLISLFQSVNDDECKSLTLNCISCIIERLRSSALIHRNIIFEFATWLWSQTVSHQNNINFKNPIILISTLMFINNAVNSFEGESKIFHPLAKDIIDFSCNPNSSEHIYLLEYGTELWASILNQTNDLSIDIAQLFELLCTILNSEITEFITEHLRILENYFLLGISKILLDGFEKGFNTLEKKDESFINSSVTNPHLNLILDGLVGILETNTGNLDIVRPVMNTVDLLIAYSFNASVWLDYSELAKDMGDSDVEYKYLEDESSDEIELFVDSAGTKRKAYFLELDTINPNQVFKYIKNSLASYEASVGHQLFYSKVMPTSDSDPVVLFIRSIDDRN</sequence>
<dbReference type="Pfam" id="PF25758">
    <property type="entry name" value="TPR_IPO11"/>
    <property type="match status" value="1"/>
</dbReference>
<dbReference type="Gene3D" id="1.25.10.10">
    <property type="entry name" value="Leucine-rich Repeat Variant"/>
    <property type="match status" value="1"/>
</dbReference>
<evidence type="ECO:0000259" key="5">
    <source>
        <dbReference type="PROSITE" id="PS50166"/>
    </source>
</evidence>
<evidence type="ECO:0000256" key="1">
    <source>
        <dbReference type="ARBA" id="ARBA00004123"/>
    </source>
</evidence>
<dbReference type="InterPro" id="IPR016024">
    <property type="entry name" value="ARM-type_fold"/>
</dbReference>
<evidence type="ECO:0000256" key="3">
    <source>
        <dbReference type="ARBA" id="ARBA00022448"/>
    </source>
</evidence>
<keyword evidence="3" id="KW-0813">Transport</keyword>
<dbReference type="PROSITE" id="PS50166">
    <property type="entry name" value="IMPORTIN_B_NT"/>
    <property type="match status" value="1"/>
</dbReference>
<dbReference type="GO" id="GO:0005829">
    <property type="term" value="C:cytosol"/>
    <property type="evidence" value="ECO:0007669"/>
    <property type="project" value="TreeGrafter"/>
</dbReference>
<dbReference type="InterPro" id="IPR001494">
    <property type="entry name" value="Importin-beta_N"/>
</dbReference>
<keyword evidence="7" id="KW-1185">Reference proteome</keyword>
<dbReference type="InterPro" id="IPR058669">
    <property type="entry name" value="TPR_IPO7/11-like"/>
</dbReference>
<dbReference type="GO" id="GO:0031267">
    <property type="term" value="F:small GTPase binding"/>
    <property type="evidence" value="ECO:0007669"/>
    <property type="project" value="InterPro"/>
</dbReference>
<accession>A0A2T9YNI9</accession>
<evidence type="ECO:0000256" key="2">
    <source>
        <dbReference type="ARBA" id="ARBA00007991"/>
    </source>
</evidence>
<protein>
    <recommendedName>
        <fullName evidence="5">Importin N-terminal domain-containing protein</fullName>
    </recommendedName>
</protein>
<proteinExistence type="inferred from homology"/>
<organism evidence="6 7">
    <name type="scientific">Smittium simulii</name>
    <dbReference type="NCBI Taxonomy" id="133385"/>
    <lineage>
        <taxon>Eukaryota</taxon>
        <taxon>Fungi</taxon>
        <taxon>Fungi incertae sedis</taxon>
        <taxon>Zoopagomycota</taxon>
        <taxon>Kickxellomycotina</taxon>
        <taxon>Harpellomycetes</taxon>
        <taxon>Harpellales</taxon>
        <taxon>Legeriomycetaceae</taxon>
        <taxon>Smittium</taxon>
    </lineage>
</organism>
<dbReference type="EMBL" id="MBFR01000109">
    <property type="protein sequence ID" value="PVU93896.1"/>
    <property type="molecule type" value="Genomic_DNA"/>
</dbReference>
<dbReference type="SUPFAM" id="SSF48371">
    <property type="entry name" value="ARM repeat"/>
    <property type="match status" value="1"/>
</dbReference>
<comment type="caution">
    <text evidence="6">The sequence shown here is derived from an EMBL/GenBank/DDBJ whole genome shotgun (WGS) entry which is preliminary data.</text>
</comment>
<dbReference type="GO" id="GO:0005635">
    <property type="term" value="C:nuclear envelope"/>
    <property type="evidence" value="ECO:0007669"/>
    <property type="project" value="TreeGrafter"/>
</dbReference>
<dbReference type="STRING" id="133385.A0A2T9YNI9"/>
<reference evidence="6 7" key="1">
    <citation type="journal article" date="2018" name="MBio">
        <title>Comparative Genomics Reveals the Core Gene Toolbox for the Fungus-Insect Symbiosis.</title>
        <authorList>
            <person name="Wang Y."/>
            <person name="Stata M."/>
            <person name="Wang W."/>
            <person name="Stajich J.E."/>
            <person name="White M.M."/>
            <person name="Moncalvo J.M."/>
        </authorList>
    </citation>
    <scope>NUCLEOTIDE SEQUENCE [LARGE SCALE GENOMIC DNA]</scope>
    <source>
        <strain evidence="6 7">SWE-8-4</strain>
    </source>
</reference>
<dbReference type="PANTHER" id="PTHR10997">
    <property type="entry name" value="IMPORTIN-7, 8, 11"/>
    <property type="match status" value="1"/>
</dbReference>
<gene>
    <name evidence="6" type="ORF">BB561_002960</name>
</gene>
<dbReference type="InterPro" id="IPR011989">
    <property type="entry name" value="ARM-like"/>
</dbReference>
<dbReference type="Pfam" id="PF03810">
    <property type="entry name" value="IBN_N"/>
    <property type="match status" value="1"/>
</dbReference>
<name>A0A2T9YNI9_9FUNG</name>
<keyword evidence="4" id="KW-0539">Nucleus</keyword>
<evidence type="ECO:0000256" key="4">
    <source>
        <dbReference type="ARBA" id="ARBA00023242"/>
    </source>
</evidence>
<comment type="similarity">
    <text evidence="2">Belongs to the importin beta family.</text>
</comment>
<dbReference type="OrthoDB" id="361693at2759"/>
<comment type="subcellular location">
    <subcellularLocation>
        <location evidence="1">Nucleus</location>
    </subcellularLocation>
</comment>
<dbReference type="Proteomes" id="UP000245383">
    <property type="component" value="Unassembled WGS sequence"/>
</dbReference>